<protein>
    <submittedName>
        <fullName evidence="10">Jg25711 protein</fullName>
    </submittedName>
</protein>
<dbReference type="EMBL" id="CAKXAJ010026030">
    <property type="protein sequence ID" value="CAH2251741.1"/>
    <property type="molecule type" value="Genomic_DNA"/>
</dbReference>
<feature type="non-terminal residue" evidence="10">
    <location>
        <position position="1"/>
    </location>
</feature>
<organism evidence="10 11">
    <name type="scientific">Pararge aegeria aegeria</name>
    <dbReference type="NCBI Taxonomy" id="348720"/>
    <lineage>
        <taxon>Eukaryota</taxon>
        <taxon>Metazoa</taxon>
        <taxon>Ecdysozoa</taxon>
        <taxon>Arthropoda</taxon>
        <taxon>Hexapoda</taxon>
        <taxon>Insecta</taxon>
        <taxon>Pterygota</taxon>
        <taxon>Neoptera</taxon>
        <taxon>Endopterygota</taxon>
        <taxon>Lepidoptera</taxon>
        <taxon>Glossata</taxon>
        <taxon>Ditrysia</taxon>
        <taxon>Papilionoidea</taxon>
        <taxon>Nymphalidae</taxon>
        <taxon>Satyrinae</taxon>
        <taxon>Satyrini</taxon>
        <taxon>Parargina</taxon>
        <taxon>Pararge</taxon>
    </lineage>
</organism>
<dbReference type="InterPro" id="IPR011009">
    <property type="entry name" value="Kinase-like_dom_sf"/>
</dbReference>
<dbReference type="Proteomes" id="UP000838756">
    <property type="component" value="Unassembled WGS sequence"/>
</dbReference>
<evidence type="ECO:0000313" key="11">
    <source>
        <dbReference type="Proteomes" id="UP000838756"/>
    </source>
</evidence>
<dbReference type="GO" id="GO:0005524">
    <property type="term" value="F:ATP binding"/>
    <property type="evidence" value="ECO:0007669"/>
    <property type="project" value="UniProtKB-KW"/>
</dbReference>
<evidence type="ECO:0000256" key="3">
    <source>
        <dbReference type="ARBA" id="ARBA00022679"/>
    </source>
</evidence>
<evidence type="ECO:0000256" key="7">
    <source>
        <dbReference type="ARBA" id="ARBA00047899"/>
    </source>
</evidence>
<proteinExistence type="inferred from homology"/>
<keyword evidence="4" id="KW-0547">Nucleotide-binding</keyword>
<evidence type="ECO:0000256" key="2">
    <source>
        <dbReference type="ARBA" id="ARBA00022527"/>
    </source>
</evidence>
<reference evidence="10" key="1">
    <citation type="submission" date="2022-03" db="EMBL/GenBank/DDBJ databases">
        <authorList>
            <person name="Lindestad O."/>
        </authorList>
    </citation>
    <scope>NUCLEOTIDE SEQUENCE</scope>
</reference>
<dbReference type="GO" id="GO:0004674">
    <property type="term" value="F:protein serine/threonine kinase activity"/>
    <property type="evidence" value="ECO:0007669"/>
    <property type="project" value="UniProtKB-KW"/>
</dbReference>
<dbReference type="PANTHER" id="PTHR48012:SF10">
    <property type="entry name" value="FI20177P1"/>
    <property type="match status" value="1"/>
</dbReference>
<dbReference type="GO" id="GO:0005737">
    <property type="term" value="C:cytoplasm"/>
    <property type="evidence" value="ECO:0007669"/>
    <property type="project" value="TreeGrafter"/>
</dbReference>
<evidence type="ECO:0000256" key="6">
    <source>
        <dbReference type="ARBA" id="ARBA00022840"/>
    </source>
</evidence>
<evidence type="ECO:0000313" key="10">
    <source>
        <dbReference type="EMBL" id="CAH2251741.1"/>
    </source>
</evidence>
<dbReference type="PANTHER" id="PTHR48012">
    <property type="entry name" value="STERILE20-LIKE KINASE, ISOFORM B-RELATED"/>
    <property type="match status" value="1"/>
</dbReference>
<evidence type="ECO:0000256" key="1">
    <source>
        <dbReference type="ARBA" id="ARBA00008874"/>
    </source>
</evidence>
<evidence type="ECO:0000256" key="8">
    <source>
        <dbReference type="ARBA" id="ARBA00048679"/>
    </source>
</evidence>
<dbReference type="Gene3D" id="1.10.510.10">
    <property type="entry name" value="Transferase(Phosphotransferase) domain 1"/>
    <property type="match status" value="1"/>
</dbReference>
<accession>A0A8S4SAD1</accession>
<name>A0A8S4SAD1_9NEOP</name>
<dbReference type="Pfam" id="PF00069">
    <property type="entry name" value="Pkinase"/>
    <property type="match status" value="1"/>
</dbReference>
<sequence length="132" mass="14998">VAGQLTNTTSKRNTFVGTPFWMAPEVIKQSCYDSKADIWSLGITAIELAKGEPPNSELHPMRVLFLIPKNNPPQLTGSYSKPFKEFVEACLNKDPENVSVYTFFFAAIMSSFSFEIMRDERIFYKVSMTKKL</sequence>
<dbReference type="InterPro" id="IPR050629">
    <property type="entry name" value="STE20/SPS1-PAK"/>
</dbReference>
<evidence type="ECO:0000256" key="4">
    <source>
        <dbReference type="ARBA" id="ARBA00022741"/>
    </source>
</evidence>
<dbReference type="AlphaFoldDB" id="A0A8S4SAD1"/>
<keyword evidence="3" id="KW-0808">Transferase</keyword>
<evidence type="ECO:0000256" key="5">
    <source>
        <dbReference type="ARBA" id="ARBA00022777"/>
    </source>
</evidence>
<dbReference type="SUPFAM" id="SSF56112">
    <property type="entry name" value="Protein kinase-like (PK-like)"/>
    <property type="match status" value="1"/>
</dbReference>
<keyword evidence="2" id="KW-0723">Serine/threonine-protein kinase</keyword>
<feature type="domain" description="Protein kinase" evidence="9">
    <location>
        <begin position="1"/>
        <end position="112"/>
    </location>
</feature>
<keyword evidence="6" id="KW-0067">ATP-binding</keyword>
<keyword evidence="11" id="KW-1185">Reference proteome</keyword>
<dbReference type="OrthoDB" id="8693905at2759"/>
<comment type="catalytic activity">
    <reaction evidence="8">
        <text>L-seryl-[protein] + ATP = O-phospho-L-seryl-[protein] + ADP + H(+)</text>
        <dbReference type="Rhea" id="RHEA:17989"/>
        <dbReference type="Rhea" id="RHEA-COMP:9863"/>
        <dbReference type="Rhea" id="RHEA-COMP:11604"/>
        <dbReference type="ChEBI" id="CHEBI:15378"/>
        <dbReference type="ChEBI" id="CHEBI:29999"/>
        <dbReference type="ChEBI" id="CHEBI:30616"/>
        <dbReference type="ChEBI" id="CHEBI:83421"/>
        <dbReference type="ChEBI" id="CHEBI:456216"/>
        <dbReference type="EC" id="2.7.11.1"/>
    </reaction>
</comment>
<keyword evidence="5" id="KW-0418">Kinase</keyword>
<gene>
    <name evidence="10" type="primary">jg25711</name>
    <name evidence="10" type="ORF">PAEG_LOCUS22275</name>
</gene>
<comment type="similarity">
    <text evidence="1">Belongs to the protein kinase superfamily. STE Ser/Thr protein kinase family. STE20 subfamily.</text>
</comment>
<dbReference type="InterPro" id="IPR000719">
    <property type="entry name" value="Prot_kinase_dom"/>
</dbReference>
<dbReference type="PROSITE" id="PS50011">
    <property type="entry name" value="PROTEIN_KINASE_DOM"/>
    <property type="match status" value="1"/>
</dbReference>
<comment type="caution">
    <text evidence="10">The sequence shown here is derived from an EMBL/GenBank/DDBJ whole genome shotgun (WGS) entry which is preliminary data.</text>
</comment>
<comment type="catalytic activity">
    <reaction evidence="7">
        <text>L-threonyl-[protein] + ATP = O-phospho-L-threonyl-[protein] + ADP + H(+)</text>
        <dbReference type="Rhea" id="RHEA:46608"/>
        <dbReference type="Rhea" id="RHEA-COMP:11060"/>
        <dbReference type="Rhea" id="RHEA-COMP:11605"/>
        <dbReference type="ChEBI" id="CHEBI:15378"/>
        <dbReference type="ChEBI" id="CHEBI:30013"/>
        <dbReference type="ChEBI" id="CHEBI:30616"/>
        <dbReference type="ChEBI" id="CHEBI:61977"/>
        <dbReference type="ChEBI" id="CHEBI:456216"/>
        <dbReference type="EC" id="2.7.11.1"/>
    </reaction>
</comment>
<evidence type="ECO:0000259" key="9">
    <source>
        <dbReference type="PROSITE" id="PS50011"/>
    </source>
</evidence>